<evidence type="ECO:0000259" key="9">
    <source>
        <dbReference type="PROSITE" id="PS50993"/>
    </source>
</evidence>
<dbReference type="PANTHER" id="PTHR10075:SF100">
    <property type="entry name" value="FASCICLIN-2"/>
    <property type="match status" value="1"/>
</dbReference>
<keyword evidence="2" id="KW-0964">Secreted</keyword>
<feature type="domain" description="Ig-like" evidence="8">
    <location>
        <begin position="506"/>
        <end position="591"/>
    </location>
</feature>
<evidence type="ECO:0000256" key="7">
    <source>
        <dbReference type="ARBA" id="ARBA00023319"/>
    </source>
</evidence>
<evidence type="ECO:0000313" key="10">
    <source>
        <dbReference type="Proteomes" id="UP000694865"/>
    </source>
</evidence>
<dbReference type="GeneID" id="102806401"/>
<protein>
    <submittedName>
        <fullName evidence="11">Hemicentin-1-like</fullName>
    </submittedName>
</protein>
<name>A0ABM0M4D4_SACKO</name>
<dbReference type="InterPro" id="IPR003598">
    <property type="entry name" value="Ig_sub2"/>
</dbReference>
<dbReference type="Gene3D" id="2.40.155.10">
    <property type="entry name" value="Green fluorescent protein"/>
    <property type="match status" value="1"/>
</dbReference>
<dbReference type="SUPFAM" id="SSF54511">
    <property type="entry name" value="GFP-like"/>
    <property type="match status" value="1"/>
</dbReference>
<evidence type="ECO:0000256" key="4">
    <source>
        <dbReference type="ARBA" id="ARBA00022729"/>
    </source>
</evidence>
<evidence type="ECO:0000313" key="11">
    <source>
        <dbReference type="RefSeq" id="XP_006814875.1"/>
    </source>
</evidence>
<dbReference type="Pfam" id="PF00090">
    <property type="entry name" value="TSP_1"/>
    <property type="match status" value="5"/>
</dbReference>
<evidence type="ECO:0000259" key="8">
    <source>
        <dbReference type="PROSITE" id="PS50835"/>
    </source>
</evidence>
<dbReference type="Gene3D" id="2.60.40.10">
    <property type="entry name" value="Immunoglobulins"/>
    <property type="match status" value="8"/>
</dbReference>
<feature type="domain" description="Ig-like" evidence="8">
    <location>
        <begin position="231"/>
        <end position="319"/>
    </location>
</feature>
<dbReference type="InterPro" id="IPR003599">
    <property type="entry name" value="Ig_sub"/>
</dbReference>
<accession>A0ABM0M4D4</accession>
<keyword evidence="3" id="KW-0272">Extracellular matrix</keyword>
<sequence length="1355" mass="150161">MSGSKLKPKNALCLYRETLSGAEQLRYEAKLSTIGGCDPYVVDATKWSADVALLPSVTYPDIVNYLVFNPSPYTLDDLKCYKGLEAYNQFVSGWVREMKTFVCNENIVVSAKVMHSQRMSEKPLQPWMIAKQNAPPNMEDSHLPNDVKVIQHKPAALECATDANPSPTITWYKNGNRLNPHSRLGPRILRGNTLLQIYSSQVTDIGQYQCVATNVAGNSSKIFNLDVLVPPTIGDGDKYKTVLVNANVTLSCEVYGLPKPKVTWYKDQLKLPAVNKDKKYTIFSSGSLLLSAAKISHTGEYTCHVSNEAGNITRVITLEVQVPPSIEDRIEDIRTIEGDHVDLICRASGTPPPKIIWHRGGNVIDDNTPGYVLHDDGRLSIRSTSVSDAGAYNCVAQNPAGAAYKKIKLQVQVPPTIQESFQQFVVIEDQQVTMECTSTGTPAPEIRWQIKDEDISHNDMRYRMLPTGALQIPFARREDTGMFKCIAENAAGKAEQFMGLQVNVPPSIYPDKQAYHVLIQENIGLQCNSDGTPQPTVTWEKDGRGVANTDRHHIADDGELYITNTQEVDNGKYICRAINVAGRASREMILTVQVPPKFTVMPIAQRLSANDVLHLVCEAVGVPVPELTWQHNGEYIPTARSINGRSELTIYNVRKEDTGTYACIAENAAGKEKRVTDIWVQVPPTDFVPPRNQTVTRAHTVELTCSADGDPAPNIIWSKNSNPVHFTNRVRKSNNGSLVIYGTTVSKPELTIEPPEAMIVDQGDAILIDCQAEGDPQPSIEWWTATSMITSNGRNMILPNNTLYIFPAQIEDNGRYACKAINTVGDTTRATLVTVRVNGQYGRWSEWSECSKSCGRGFKSRDRHCNDPVPQYGGKACTGKSHEQVPCNIKPCPVDGKWGPWSPWNECSETCGEGTETRTRQCNNPAPKDGGLQCLGSDVQSQMCKIQTCSVDGKWGTWNSWQMCSKSCGTGKQTRERTCSNPAPRHGGRPCDGQDKQENYCNTEGCPVHGNWSTWEEWGECSASCNGGQQRRYRTCNNPRPSHGGRFCQGTNTQMKSCNLQECSVDGRWSEWGDWTECSLSCDGGEKTRRRTCTEPSPSYGGRPCQGDSSHVARCNLIPCPDGPADAVGNVIGEINGIDFGIARLYANITRDGNSKRVHAKIYDIPESVGYWMRKLISLLTPIYWTSALEIDEAVNGYTLTNGVFRRETQVEFATGEILTMTHKAHGVDENGQLQIDVVIKGEVPKLPLVDIRLKPYTEDYIQTNNGEIYAYSTRMFSMDGHSLPYAWNHSIHYDPRLGRMPFLVEKLHAVGLGVDYDSSKQVLQYEISTSISKGEPSNQCPEGFYLDASGPFCK</sequence>
<keyword evidence="7" id="KW-0393">Immunoglobulin domain</keyword>
<evidence type="ECO:0000256" key="1">
    <source>
        <dbReference type="ARBA" id="ARBA00004498"/>
    </source>
</evidence>
<comment type="subcellular location">
    <subcellularLocation>
        <location evidence="1">Secreted</location>
        <location evidence="1">Extracellular space</location>
        <location evidence="1">Extracellular matrix</location>
    </subcellularLocation>
</comment>
<dbReference type="SMART" id="SM00209">
    <property type="entry name" value="TSP1"/>
    <property type="match status" value="5"/>
</dbReference>
<evidence type="ECO:0000256" key="3">
    <source>
        <dbReference type="ARBA" id="ARBA00022530"/>
    </source>
</evidence>
<dbReference type="Pfam" id="PF13927">
    <property type="entry name" value="Ig_3"/>
    <property type="match status" value="2"/>
</dbReference>
<organism evidence="10 11">
    <name type="scientific">Saccoglossus kowalevskii</name>
    <name type="common">Acorn worm</name>
    <dbReference type="NCBI Taxonomy" id="10224"/>
    <lineage>
        <taxon>Eukaryota</taxon>
        <taxon>Metazoa</taxon>
        <taxon>Hemichordata</taxon>
        <taxon>Enteropneusta</taxon>
        <taxon>Harrimaniidae</taxon>
        <taxon>Saccoglossus</taxon>
    </lineage>
</organism>
<dbReference type="PANTHER" id="PTHR10075">
    <property type="entry name" value="BASIGIN RELATED"/>
    <property type="match status" value="1"/>
</dbReference>
<dbReference type="SMART" id="SM00682">
    <property type="entry name" value="G2F"/>
    <property type="match status" value="1"/>
</dbReference>
<evidence type="ECO:0000256" key="6">
    <source>
        <dbReference type="ARBA" id="ARBA00023180"/>
    </source>
</evidence>
<dbReference type="PRINTS" id="PR01705">
    <property type="entry name" value="TSP1REPEAT"/>
</dbReference>
<dbReference type="SMART" id="SM00409">
    <property type="entry name" value="IG"/>
    <property type="match status" value="8"/>
</dbReference>
<gene>
    <name evidence="11" type="primary">LOC102806401</name>
</gene>
<keyword evidence="5" id="KW-0106">Calcium</keyword>
<feature type="non-terminal residue" evidence="11">
    <location>
        <position position="1355"/>
    </location>
</feature>
<dbReference type="InterPro" id="IPR036383">
    <property type="entry name" value="TSP1_rpt_sf"/>
</dbReference>
<dbReference type="SUPFAM" id="SSF82895">
    <property type="entry name" value="TSP-1 type 1 repeat"/>
    <property type="match status" value="5"/>
</dbReference>
<dbReference type="InterPro" id="IPR036179">
    <property type="entry name" value="Ig-like_dom_sf"/>
</dbReference>
<reference evidence="11" key="1">
    <citation type="submission" date="2025-08" db="UniProtKB">
        <authorList>
            <consortium name="RefSeq"/>
        </authorList>
    </citation>
    <scope>IDENTIFICATION</scope>
    <source>
        <tissue evidence="11">Testes</tissue>
    </source>
</reference>
<proteinExistence type="predicted"/>
<dbReference type="CDD" id="cd00096">
    <property type="entry name" value="Ig"/>
    <property type="match status" value="3"/>
</dbReference>
<feature type="domain" description="Ig-like" evidence="8">
    <location>
        <begin position="415"/>
        <end position="501"/>
    </location>
</feature>
<dbReference type="InterPro" id="IPR013098">
    <property type="entry name" value="Ig_I-set"/>
</dbReference>
<dbReference type="PROSITE" id="PS50993">
    <property type="entry name" value="NIDOGEN_G2"/>
    <property type="match status" value="1"/>
</dbReference>
<feature type="domain" description="Ig-like" evidence="8">
    <location>
        <begin position="683"/>
        <end position="740"/>
    </location>
</feature>
<dbReference type="PROSITE" id="PS50835">
    <property type="entry name" value="IG_LIKE"/>
    <property type="match status" value="8"/>
</dbReference>
<dbReference type="Proteomes" id="UP000694865">
    <property type="component" value="Unplaced"/>
</dbReference>
<feature type="domain" description="Ig-like" evidence="8">
    <location>
        <begin position="748"/>
        <end position="834"/>
    </location>
</feature>
<dbReference type="RefSeq" id="XP_006814875.1">
    <property type="nucleotide sequence ID" value="XM_006814812.1"/>
</dbReference>
<dbReference type="InterPro" id="IPR009017">
    <property type="entry name" value="GFP"/>
</dbReference>
<dbReference type="InterPro" id="IPR000884">
    <property type="entry name" value="TSP1_rpt"/>
</dbReference>
<dbReference type="Pfam" id="PF07679">
    <property type="entry name" value="I-set"/>
    <property type="match status" value="6"/>
</dbReference>
<keyword evidence="4" id="KW-0732">Signal</keyword>
<evidence type="ECO:0000256" key="5">
    <source>
        <dbReference type="ARBA" id="ARBA00022837"/>
    </source>
</evidence>
<feature type="domain" description="Ig-like" evidence="8">
    <location>
        <begin position="136"/>
        <end position="226"/>
    </location>
</feature>
<dbReference type="InterPro" id="IPR006605">
    <property type="entry name" value="G2_nidogen/fibulin_G2F"/>
</dbReference>
<dbReference type="Gene3D" id="2.20.100.10">
    <property type="entry name" value="Thrombospondin type-1 (TSP1) repeat"/>
    <property type="match status" value="4"/>
</dbReference>
<keyword evidence="10" id="KW-1185">Reference proteome</keyword>
<dbReference type="InterPro" id="IPR007110">
    <property type="entry name" value="Ig-like_dom"/>
</dbReference>
<dbReference type="PROSITE" id="PS50092">
    <property type="entry name" value="TSP1"/>
    <property type="match status" value="5"/>
</dbReference>
<dbReference type="SMART" id="SM00408">
    <property type="entry name" value="IGc2"/>
    <property type="match status" value="8"/>
</dbReference>
<dbReference type="SUPFAM" id="SSF48726">
    <property type="entry name" value="Immunoglobulin"/>
    <property type="match status" value="8"/>
</dbReference>
<feature type="domain" description="Ig-like" evidence="8">
    <location>
        <begin position="324"/>
        <end position="410"/>
    </location>
</feature>
<dbReference type="InterPro" id="IPR013783">
    <property type="entry name" value="Ig-like_fold"/>
</dbReference>
<feature type="domain" description="Ig-like" evidence="8">
    <location>
        <begin position="596"/>
        <end position="676"/>
    </location>
</feature>
<evidence type="ECO:0000256" key="2">
    <source>
        <dbReference type="ARBA" id="ARBA00022525"/>
    </source>
</evidence>
<feature type="domain" description="Nidogen G2 beta-barrel" evidence="9">
    <location>
        <begin position="1123"/>
        <end position="1342"/>
    </location>
</feature>
<keyword evidence="6" id="KW-0325">Glycoprotein</keyword>
<dbReference type="Pfam" id="PF07474">
    <property type="entry name" value="G2F"/>
    <property type="match status" value="1"/>
</dbReference>